<name>A0A0E2Z3I8_9GAMM</name>
<dbReference type="Gene3D" id="3.40.50.2000">
    <property type="entry name" value="Glycogen Phosphorylase B"/>
    <property type="match status" value="2"/>
</dbReference>
<organism evidence="2 3">
    <name type="scientific">Nitrosococcus oceani C-27</name>
    <dbReference type="NCBI Taxonomy" id="314279"/>
    <lineage>
        <taxon>Bacteria</taxon>
        <taxon>Pseudomonadati</taxon>
        <taxon>Pseudomonadota</taxon>
        <taxon>Gammaproteobacteria</taxon>
        <taxon>Chromatiales</taxon>
        <taxon>Chromatiaceae</taxon>
        <taxon>Nitrosococcus</taxon>
    </lineage>
</organism>
<dbReference type="SUPFAM" id="SSF53756">
    <property type="entry name" value="UDP-Glycosyltransferase/glycogen phosphorylase"/>
    <property type="match status" value="1"/>
</dbReference>
<keyword evidence="2" id="KW-0808">Transferase</keyword>
<dbReference type="PANTHER" id="PTHR45947:SF3">
    <property type="entry name" value="SULFOQUINOVOSYL TRANSFERASE SQD2"/>
    <property type="match status" value="1"/>
</dbReference>
<dbReference type="GO" id="GO:0016757">
    <property type="term" value="F:glycosyltransferase activity"/>
    <property type="evidence" value="ECO:0007669"/>
    <property type="project" value="InterPro"/>
</dbReference>
<protein>
    <submittedName>
        <fullName evidence="2">Glycosyl transferase family 1</fullName>
    </submittedName>
</protein>
<dbReference type="EMBL" id="JPGN01000029">
    <property type="protein sequence ID" value="KFI20084.1"/>
    <property type="molecule type" value="Genomic_DNA"/>
</dbReference>
<dbReference type="InterPro" id="IPR050194">
    <property type="entry name" value="Glycosyltransferase_grp1"/>
</dbReference>
<dbReference type="Pfam" id="PF00534">
    <property type="entry name" value="Glycos_transf_1"/>
    <property type="match status" value="1"/>
</dbReference>
<sequence length="358" mass="39847">MIYLLAPAPKAQISGGFRVNEMLRKGLTTTGTGAGIYALSQQVPEKILTLPSASPAHIVLDSLYLTTLNPARLSCALSSRNHPTYLYFLLHFLPCMDPFLSSAERKTLQKKEHALLALADTVIVPGPTLASYLKSESLYAGPIRHCPPGIEFTESGTPQPDPWKKDSRPRLITLGTLSRSKGQLEILSHLQQINPVFKGTWRLFGDLHREPDIHHRFKRKLRNSELKKSIHVCHGIPHSLIGPSLRGADLLVSASCFESYGMAIAEAAAMGVPVLAYQVGETQQWIKEGENGFLIPRGDRKKFAATLAELLYHPKKLLLLKQQAQKNPVGAFFPTWEITFQYFLAIFKKQEPPKTFYG</sequence>
<dbReference type="AlphaFoldDB" id="A0A0E2Z3I8"/>
<dbReference type="OrthoDB" id="4611853at2"/>
<evidence type="ECO:0000313" key="2">
    <source>
        <dbReference type="EMBL" id="KFI20084.1"/>
    </source>
</evidence>
<feature type="domain" description="Glycosyl transferase family 1" evidence="1">
    <location>
        <begin position="164"/>
        <end position="326"/>
    </location>
</feature>
<dbReference type="Proteomes" id="UP000028839">
    <property type="component" value="Unassembled WGS sequence"/>
</dbReference>
<evidence type="ECO:0000313" key="3">
    <source>
        <dbReference type="Proteomes" id="UP000028839"/>
    </source>
</evidence>
<dbReference type="InterPro" id="IPR001296">
    <property type="entry name" value="Glyco_trans_1"/>
</dbReference>
<accession>A0A0E2Z3I8</accession>
<dbReference type="PANTHER" id="PTHR45947">
    <property type="entry name" value="SULFOQUINOVOSYL TRANSFERASE SQD2"/>
    <property type="match status" value="1"/>
</dbReference>
<comment type="caution">
    <text evidence="2">The sequence shown here is derived from an EMBL/GenBank/DDBJ whole genome shotgun (WGS) entry which is preliminary data.</text>
</comment>
<gene>
    <name evidence="2" type="ORF">IB75_05540</name>
</gene>
<evidence type="ECO:0000259" key="1">
    <source>
        <dbReference type="Pfam" id="PF00534"/>
    </source>
</evidence>
<proteinExistence type="predicted"/>
<reference evidence="2 3" key="1">
    <citation type="submission" date="2014-07" db="EMBL/GenBank/DDBJ databases">
        <title>Comparative analysis of Nitrosococcus oceani genome inventories of strains from Pacific and Atlantic gyres.</title>
        <authorList>
            <person name="Lim C.K."/>
            <person name="Wang L."/>
            <person name="Sayavedra-Soto L.A."/>
            <person name="Klotz M.G."/>
        </authorList>
    </citation>
    <scope>NUCLEOTIDE SEQUENCE [LARGE SCALE GENOMIC DNA]</scope>
    <source>
        <strain evidence="2 3">C-27</strain>
    </source>
</reference>
<dbReference type="HOGENOM" id="CLU_773457_0_0_6"/>
<dbReference type="CDD" id="cd03801">
    <property type="entry name" value="GT4_PimA-like"/>
    <property type="match status" value="1"/>
</dbReference>